<accession>A0A0F9QZR5</accession>
<comment type="caution">
    <text evidence="1">The sequence shown here is derived from an EMBL/GenBank/DDBJ whole genome shotgun (WGS) entry which is preliminary data.</text>
</comment>
<name>A0A0F9QZR5_9ZZZZ</name>
<protein>
    <submittedName>
        <fullName evidence="1">Uncharacterized protein</fullName>
    </submittedName>
</protein>
<reference evidence="1" key="1">
    <citation type="journal article" date="2015" name="Nature">
        <title>Complex archaea that bridge the gap between prokaryotes and eukaryotes.</title>
        <authorList>
            <person name="Spang A."/>
            <person name="Saw J.H."/>
            <person name="Jorgensen S.L."/>
            <person name="Zaremba-Niedzwiedzka K."/>
            <person name="Martijn J."/>
            <person name="Lind A.E."/>
            <person name="van Eijk R."/>
            <person name="Schleper C."/>
            <person name="Guy L."/>
            <person name="Ettema T.J."/>
        </authorList>
    </citation>
    <scope>NUCLEOTIDE SEQUENCE</scope>
</reference>
<proteinExistence type="predicted"/>
<gene>
    <name evidence="1" type="ORF">LCGC14_1034100</name>
</gene>
<evidence type="ECO:0000313" key="1">
    <source>
        <dbReference type="EMBL" id="KKN10688.1"/>
    </source>
</evidence>
<sequence length="202" mass="22675">MLNSNALITVDTYSRAARIPNPSQDPMDKAEVEFAINSASDYMETETGRTFLSGSIETETFIGQGCNVRYEYVHKSYTLQQVPITNIPSIPVLYKDNNGTWDAVDATTYTYDAVTGELYFHSTNGSFFLEGVRYKVDYYSGYNGRANIPGDLQMGTALMTKFIMMSIKHAGVTQTTFGEKTHSYDLSEIPILVQKVVKKYTR</sequence>
<dbReference type="AlphaFoldDB" id="A0A0F9QZR5"/>
<organism evidence="1">
    <name type="scientific">marine sediment metagenome</name>
    <dbReference type="NCBI Taxonomy" id="412755"/>
    <lineage>
        <taxon>unclassified sequences</taxon>
        <taxon>metagenomes</taxon>
        <taxon>ecological metagenomes</taxon>
    </lineage>
</organism>
<dbReference type="EMBL" id="LAZR01004218">
    <property type="protein sequence ID" value="KKN10688.1"/>
    <property type="molecule type" value="Genomic_DNA"/>
</dbReference>